<name>A0ABS2N2M3_9BACI</name>
<dbReference type="SUPFAM" id="SSF100985">
    <property type="entry name" value="Sporulation inhibitor Sda"/>
    <property type="match status" value="1"/>
</dbReference>
<organism evidence="1 2">
    <name type="scientific">Aquibacillus albus</name>
    <dbReference type="NCBI Taxonomy" id="1168171"/>
    <lineage>
        <taxon>Bacteria</taxon>
        <taxon>Bacillati</taxon>
        <taxon>Bacillota</taxon>
        <taxon>Bacilli</taxon>
        <taxon>Bacillales</taxon>
        <taxon>Bacillaceae</taxon>
        <taxon>Aquibacillus</taxon>
    </lineage>
</organism>
<sequence>MHYLSDELLVEAFMKAVVLNTDQDFIHLLENEIKRRGISLEEVLRGS</sequence>
<dbReference type="Proteomes" id="UP001296943">
    <property type="component" value="Unassembled WGS sequence"/>
</dbReference>
<dbReference type="GO" id="GO:0003677">
    <property type="term" value="F:DNA binding"/>
    <property type="evidence" value="ECO:0007669"/>
    <property type="project" value="UniProtKB-KW"/>
</dbReference>
<dbReference type="RefSeq" id="WP_204500758.1">
    <property type="nucleotide sequence ID" value="NZ_JAFBDR010000017.1"/>
</dbReference>
<accession>A0ABS2N2M3</accession>
<reference evidence="1 2" key="1">
    <citation type="submission" date="2021-01" db="EMBL/GenBank/DDBJ databases">
        <title>Genomic Encyclopedia of Type Strains, Phase IV (KMG-IV): sequencing the most valuable type-strain genomes for metagenomic binning, comparative biology and taxonomic classification.</title>
        <authorList>
            <person name="Goeker M."/>
        </authorList>
    </citation>
    <scope>NUCLEOTIDE SEQUENCE [LARGE SCALE GENOMIC DNA]</scope>
    <source>
        <strain evidence="1 2">DSM 23711</strain>
    </source>
</reference>
<comment type="caution">
    <text evidence="1">The sequence shown here is derived from an EMBL/GenBank/DDBJ whole genome shotgun (WGS) entry which is preliminary data.</text>
</comment>
<evidence type="ECO:0000313" key="1">
    <source>
        <dbReference type="EMBL" id="MBM7572391.1"/>
    </source>
</evidence>
<keyword evidence="1" id="KW-0238">DNA-binding</keyword>
<dbReference type="Gene3D" id="1.10.287.1100">
    <property type="entry name" value="Sporulation inhibitor A"/>
    <property type="match status" value="1"/>
</dbReference>
<gene>
    <name evidence="1" type="ORF">JOC48_002895</name>
</gene>
<dbReference type="InterPro" id="IPR036916">
    <property type="entry name" value="Sda_sf"/>
</dbReference>
<proteinExistence type="predicted"/>
<dbReference type="Pfam" id="PF08970">
    <property type="entry name" value="Sda"/>
    <property type="match status" value="1"/>
</dbReference>
<dbReference type="EMBL" id="JAFBDR010000017">
    <property type="protein sequence ID" value="MBM7572391.1"/>
    <property type="molecule type" value="Genomic_DNA"/>
</dbReference>
<evidence type="ECO:0000313" key="2">
    <source>
        <dbReference type="Proteomes" id="UP001296943"/>
    </source>
</evidence>
<keyword evidence="2" id="KW-1185">Reference proteome</keyword>
<protein>
    <submittedName>
        <fullName evidence="1">DNA-binding phage protein</fullName>
    </submittedName>
</protein>
<dbReference type="InterPro" id="IPR015064">
    <property type="entry name" value="Sda"/>
</dbReference>